<sequence length="577" mass="66224">MGTWGGCEFTRGKGDDKAAATMATGVITNLPSLTPTSGTVDTFPLLQKPYESEKQSRIYPFINPTTGIEFRANLQRQQKELLNAHTGPGYLKSTFASRRKSFSGSWRRFALEEQDEDKINKKPKSVCFVTDKSTDQSGLKQYIQQQRQLFLIQYTAGLKENSIKGLKEAALEQQQRMIEDEKKLAKNNLAIENLMAESQTKRVQAMLRAEETANDNRLAMEQIEKLTEEVQSLKSVIGKQQQELDYCITAKMFFEKLAPKEWKEKRKEKMIESDVRKEAIPLDSLTVTSTSEPQSRKASRPKTKSSRLSPKHSAAMQVTSWMEKGVESEPEETPMETKPDVSPVDQELYFKDPQEILDIFFDLEEQIVSLLQYCREAEEDIDRVNQKMAATQEAMRIKIFCLKSQVKHFEDAIENVQSATEDIKFQVKMFSWADSTGEDEKKVFQQLDQGLARLHQTCFKDSQVPEDTLQKLKNVEGEIHRLLDCIDAAATATTVSSILKRKQKEDADRLQEEMMSRIKSSMEARNKNRREAALRDIQKRLGRKLVYRSEPIRDKGKGNDVVNNEIEEVNEEEFFFT</sequence>
<dbReference type="OrthoDB" id="10264063at2759"/>
<feature type="region of interest" description="Disordered" evidence="3">
    <location>
        <begin position="282"/>
        <end position="342"/>
    </location>
</feature>
<keyword evidence="6" id="KW-1185">Reference proteome</keyword>
<dbReference type="OMA" id="IANNDMP"/>
<dbReference type="Proteomes" id="UP000287033">
    <property type="component" value="Unassembled WGS sequence"/>
</dbReference>
<dbReference type="InterPro" id="IPR051147">
    <property type="entry name" value="CFAP_domain-containing"/>
</dbReference>
<evidence type="ECO:0000256" key="2">
    <source>
        <dbReference type="SAM" id="Coils"/>
    </source>
</evidence>
<dbReference type="EMBL" id="BEZZ01000421">
    <property type="protein sequence ID" value="GCC32247.1"/>
    <property type="molecule type" value="Genomic_DNA"/>
</dbReference>
<dbReference type="AlphaFoldDB" id="A0A401SPC7"/>
<evidence type="ECO:0000256" key="3">
    <source>
        <dbReference type="SAM" id="MobiDB-lite"/>
    </source>
</evidence>
<proteinExistence type="predicted"/>
<evidence type="ECO:0000313" key="6">
    <source>
        <dbReference type="Proteomes" id="UP000287033"/>
    </source>
</evidence>
<dbReference type="STRING" id="137246.A0A401SPC7"/>
<evidence type="ECO:0000259" key="4">
    <source>
        <dbReference type="Pfam" id="PF13863"/>
    </source>
</evidence>
<accession>A0A401SPC7</accession>
<name>A0A401SPC7_CHIPU</name>
<dbReference type="GO" id="GO:0005856">
    <property type="term" value="C:cytoskeleton"/>
    <property type="evidence" value="ECO:0007669"/>
    <property type="project" value="UniProtKB-ARBA"/>
</dbReference>
<dbReference type="PANTHER" id="PTHR21683:SF3">
    <property type="entry name" value="CILIA AND FLAGELLA ASSOCIATED PROTEIN 100"/>
    <property type="match status" value="1"/>
</dbReference>
<feature type="domain" description="DUF4200" evidence="4">
    <location>
        <begin position="142"/>
        <end position="260"/>
    </location>
</feature>
<evidence type="ECO:0000256" key="1">
    <source>
        <dbReference type="ARBA" id="ARBA00023054"/>
    </source>
</evidence>
<dbReference type="PANTHER" id="PTHR21683">
    <property type="entry name" value="COILED-COIL DOMAIN-CONTAINING PROTEIN 42 LIKE-2-LIKE-RELATED"/>
    <property type="match status" value="1"/>
</dbReference>
<keyword evidence="1 2" id="KW-0175">Coiled coil</keyword>
<comment type="caution">
    <text evidence="5">The sequence shown here is derived from an EMBL/GenBank/DDBJ whole genome shotgun (WGS) entry which is preliminary data.</text>
</comment>
<dbReference type="InterPro" id="IPR025252">
    <property type="entry name" value="DUF4200"/>
</dbReference>
<evidence type="ECO:0000313" key="5">
    <source>
        <dbReference type="EMBL" id="GCC32247.1"/>
    </source>
</evidence>
<gene>
    <name evidence="5" type="ORF">chiPu_0010708</name>
</gene>
<feature type="coiled-coil region" evidence="2">
    <location>
        <begin position="168"/>
        <end position="243"/>
    </location>
</feature>
<feature type="coiled-coil region" evidence="2">
    <location>
        <begin position="367"/>
        <end position="394"/>
    </location>
</feature>
<dbReference type="Pfam" id="PF13863">
    <property type="entry name" value="DUF4200"/>
    <property type="match status" value="1"/>
</dbReference>
<organism evidence="5 6">
    <name type="scientific">Chiloscyllium punctatum</name>
    <name type="common">Brownbanded bambooshark</name>
    <name type="synonym">Hemiscyllium punctatum</name>
    <dbReference type="NCBI Taxonomy" id="137246"/>
    <lineage>
        <taxon>Eukaryota</taxon>
        <taxon>Metazoa</taxon>
        <taxon>Chordata</taxon>
        <taxon>Craniata</taxon>
        <taxon>Vertebrata</taxon>
        <taxon>Chondrichthyes</taxon>
        <taxon>Elasmobranchii</taxon>
        <taxon>Galeomorphii</taxon>
        <taxon>Galeoidea</taxon>
        <taxon>Orectolobiformes</taxon>
        <taxon>Hemiscylliidae</taxon>
        <taxon>Chiloscyllium</taxon>
    </lineage>
</organism>
<protein>
    <recommendedName>
        <fullName evidence="4">DUF4200 domain-containing protein</fullName>
    </recommendedName>
</protein>
<reference evidence="5 6" key="1">
    <citation type="journal article" date="2018" name="Nat. Ecol. Evol.">
        <title>Shark genomes provide insights into elasmobranch evolution and the origin of vertebrates.</title>
        <authorList>
            <person name="Hara Y"/>
            <person name="Yamaguchi K"/>
            <person name="Onimaru K"/>
            <person name="Kadota M"/>
            <person name="Koyanagi M"/>
            <person name="Keeley SD"/>
            <person name="Tatsumi K"/>
            <person name="Tanaka K"/>
            <person name="Motone F"/>
            <person name="Kageyama Y"/>
            <person name="Nozu R"/>
            <person name="Adachi N"/>
            <person name="Nishimura O"/>
            <person name="Nakagawa R"/>
            <person name="Tanegashima C"/>
            <person name="Kiyatake I"/>
            <person name="Matsumoto R"/>
            <person name="Murakumo K"/>
            <person name="Nishida K"/>
            <person name="Terakita A"/>
            <person name="Kuratani S"/>
            <person name="Sato K"/>
            <person name="Hyodo S Kuraku.S."/>
        </authorList>
    </citation>
    <scope>NUCLEOTIDE SEQUENCE [LARGE SCALE GENOMIC DNA]</scope>
</reference>